<protein>
    <submittedName>
        <fullName evidence="3">Helix-turn-helix domain-containing protein</fullName>
    </submittedName>
</protein>
<dbReference type="PANTHER" id="PTHR46558">
    <property type="entry name" value="TRACRIPTIONAL REGULATORY PROTEIN-RELATED-RELATED"/>
    <property type="match status" value="1"/>
</dbReference>
<proteinExistence type="predicted"/>
<dbReference type="PROSITE" id="PS50943">
    <property type="entry name" value="HTH_CROC1"/>
    <property type="match status" value="1"/>
</dbReference>
<dbReference type="InterPro" id="IPR010982">
    <property type="entry name" value="Lambda_DNA-bd_dom_sf"/>
</dbReference>
<evidence type="ECO:0000256" key="1">
    <source>
        <dbReference type="ARBA" id="ARBA00023125"/>
    </source>
</evidence>
<comment type="caution">
    <text evidence="3">The sequence shown here is derived from an EMBL/GenBank/DDBJ whole genome shotgun (WGS) entry which is preliminary data.</text>
</comment>
<organism evidence="3 4">
    <name type="scientific">[Ruminococcus] torques</name>
    <dbReference type="NCBI Taxonomy" id="33039"/>
    <lineage>
        <taxon>Bacteria</taxon>
        <taxon>Bacillati</taxon>
        <taxon>Bacillota</taxon>
        <taxon>Clostridia</taxon>
        <taxon>Lachnospirales</taxon>
        <taxon>Lachnospiraceae</taxon>
        <taxon>Mediterraneibacter</taxon>
    </lineage>
</organism>
<feature type="domain" description="HTH cro/C1-type" evidence="2">
    <location>
        <begin position="7"/>
        <end position="62"/>
    </location>
</feature>
<gene>
    <name evidence="3" type="ORF">EAI93_06810</name>
</gene>
<dbReference type="Gene3D" id="1.10.260.40">
    <property type="entry name" value="lambda repressor-like DNA-binding domains"/>
    <property type="match status" value="1"/>
</dbReference>
<dbReference type="PANTHER" id="PTHR46558:SF4">
    <property type="entry name" value="DNA-BIDING PHAGE PROTEIN"/>
    <property type="match status" value="1"/>
</dbReference>
<dbReference type="SUPFAM" id="SSF47413">
    <property type="entry name" value="lambda repressor-like DNA-binding domains"/>
    <property type="match status" value="1"/>
</dbReference>
<dbReference type="Pfam" id="PF01381">
    <property type="entry name" value="HTH_3"/>
    <property type="match status" value="1"/>
</dbReference>
<dbReference type="Proteomes" id="UP000292665">
    <property type="component" value="Unassembled WGS sequence"/>
</dbReference>
<keyword evidence="1" id="KW-0238">DNA-binding</keyword>
<dbReference type="GO" id="GO:0003677">
    <property type="term" value="F:DNA binding"/>
    <property type="evidence" value="ECO:0007669"/>
    <property type="project" value="UniProtKB-KW"/>
</dbReference>
<dbReference type="AlphaFoldDB" id="A0A173W1J2"/>
<dbReference type="EMBL" id="RCYR01000010">
    <property type="protein sequence ID" value="RYS80286.1"/>
    <property type="molecule type" value="Genomic_DNA"/>
</dbReference>
<dbReference type="CDD" id="cd00093">
    <property type="entry name" value="HTH_XRE"/>
    <property type="match status" value="1"/>
</dbReference>
<reference evidence="3 4" key="1">
    <citation type="journal article" date="2019" name="Science, e1252229">
        <title>Invertible promoters mediate bacterial phase variation, antibiotic resistance, and host adaptation in the gut.</title>
        <authorList>
            <person name="Jiang X."/>
            <person name="Hall A.B."/>
            <person name="Arthur T.D."/>
            <person name="Plichta D.R."/>
            <person name="Covington C.T."/>
            <person name="Poyet M."/>
            <person name="Crothers J."/>
            <person name="Moses P.L."/>
            <person name="Tolonen A.C."/>
            <person name="Vlamakis H."/>
            <person name="Alm E.J."/>
            <person name="Xavier R.J."/>
        </authorList>
    </citation>
    <scope>NUCLEOTIDE SEQUENCE [LARGE SCALE GENOMIC DNA]</scope>
    <source>
        <strain evidence="4">aa_0143</strain>
    </source>
</reference>
<sequence length="140" mass="15788">MTFGEKVKAGRTKLGLTQEELANKIGVTVRVICSYEKDKSRPRGMERYKALAEALGENVNYLLSEDDAFIAEVEDKYGRRGAKQAQELLAEVTGLFAGGELADEDMREMVDAIQEAYLIAKKNNKKYTPKKYRKDEQSSK</sequence>
<name>A0A173W1J2_9FIRM</name>
<dbReference type="InterPro" id="IPR001387">
    <property type="entry name" value="Cro/C1-type_HTH"/>
</dbReference>
<dbReference type="SMART" id="SM00530">
    <property type="entry name" value="HTH_XRE"/>
    <property type="match status" value="1"/>
</dbReference>
<dbReference type="RefSeq" id="WP_008728657.1">
    <property type="nucleotide sequence ID" value="NZ_RCYR01000010.1"/>
</dbReference>
<evidence type="ECO:0000313" key="3">
    <source>
        <dbReference type="EMBL" id="RYS80286.1"/>
    </source>
</evidence>
<evidence type="ECO:0000259" key="2">
    <source>
        <dbReference type="PROSITE" id="PS50943"/>
    </source>
</evidence>
<evidence type="ECO:0000313" key="4">
    <source>
        <dbReference type="Proteomes" id="UP000292665"/>
    </source>
</evidence>
<accession>A0A173W1J2</accession>